<dbReference type="Proteomes" id="UP000265725">
    <property type="component" value="Chromosome"/>
</dbReference>
<dbReference type="EMBL" id="CP032418">
    <property type="protein sequence ID" value="AYC30831.1"/>
    <property type="molecule type" value="Genomic_DNA"/>
</dbReference>
<name>A0A385YWJ0_9BACL</name>
<dbReference type="AlphaFoldDB" id="A0A385YWJ0"/>
<dbReference type="OrthoDB" id="8778044at2"/>
<keyword evidence="2" id="KW-1185">Reference proteome</keyword>
<evidence type="ECO:0000313" key="2">
    <source>
        <dbReference type="Proteomes" id="UP000265725"/>
    </source>
</evidence>
<evidence type="ECO:0000313" key="1">
    <source>
        <dbReference type="EMBL" id="AYC30831.1"/>
    </source>
</evidence>
<organism evidence="1 2">
    <name type="scientific">Paenisporosarcina cavernae</name>
    <dbReference type="NCBI Taxonomy" id="2320858"/>
    <lineage>
        <taxon>Bacteria</taxon>
        <taxon>Bacillati</taxon>
        <taxon>Bacillota</taxon>
        <taxon>Bacilli</taxon>
        <taxon>Bacillales</taxon>
        <taxon>Caryophanaceae</taxon>
        <taxon>Paenisporosarcina</taxon>
    </lineage>
</organism>
<reference evidence="2" key="1">
    <citation type="submission" date="2018-09" db="EMBL/GenBank/DDBJ databases">
        <authorList>
            <person name="Zhu H."/>
        </authorList>
    </citation>
    <scope>NUCLEOTIDE SEQUENCE [LARGE SCALE GENOMIC DNA]</scope>
    <source>
        <strain evidence="2">K2R23-3</strain>
    </source>
</reference>
<protein>
    <submittedName>
        <fullName evidence="1">Uncharacterized protein</fullName>
    </submittedName>
</protein>
<sequence length="122" mass="14155">MAISYFRNNIPRNTDLEKTLSSKVDESVSNEINLHGVTEFQWTQAYLFEPYTSQETMNQQIGIKFTDSSNISQRDDIYLLVFVNDDEIVQYAEVKRHQSDFSIKQSDILTPENSIITITKHS</sequence>
<accession>A0A385YWJ0</accession>
<gene>
    <name evidence="1" type="ORF">D3873_10630</name>
</gene>
<proteinExistence type="predicted"/>
<dbReference type="KEGG" id="paek:D3873_10630"/>